<dbReference type="Proteomes" id="UP001489004">
    <property type="component" value="Unassembled WGS sequence"/>
</dbReference>
<gene>
    <name evidence="2" type="ORF">WJX72_008528</name>
</gene>
<dbReference type="InterPro" id="IPR001005">
    <property type="entry name" value="SANT/Myb"/>
</dbReference>
<organism evidence="2 3">
    <name type="scientific">[Myrmecia] bisecta</name>
    <dbReference type="NCBI Taxonomy" id="41462"/>
    <lineage>
        <taxon>Eukaryota</taxon>
        <taxon>Viridiplantae</taxon>
        <taxon>Chlorophyta</taxon>
        <taxon>core chlorophytes</taxon>
        <taxon>Trebouxiophyceae</taxon>
        <taxon>Trebouxiales</taxon>
        <taxon>Trebouxiaceae</taxon>
        <taxon>Myrmecia</taxon>
    </lineage>
</organism>
<proteinExistence type="predicted"/>
<evidence type="ECO:0000313" key="3">
    <source>
        <dbReference type="Proteomes" id="UP001489004"/>
    </source>
</evidence>
<evidence type="ECO:0000313" key="2">
    <source>
        <dbReference type="EMBL" id="KAK9824205.1"/>
    </source>
</evidence>
<feature type="compositionally biased region" description="Basic and acidic residues" evidence="1">
    <location>
        <begin position="1"/>
        <end position="11"/>
    </location>
</feature>
<name>A0AAW1QRW4_9CHLO</name>
<dbReference type="AlphaFoldDB" id="A0AAW1QRW4"/>
<dbReference type="CDD" id="cd00167">
    <property type="entry name" value="SANT"/>
    <property type="match status" value="1"/>
</dbReference>
<protein>
    <recommendedName>
        <fullName evidence="4">Myb-like domain-containing protein</fullName>
    </recommendedName>
</protein>
<comment type="caution">
    <text evidence="2">The sequence shown here is derived from an EMBL/GenBank/DDBJ whole genome shotgun (WGS) entry which is preliminary data.</text>
</comment>
<evidence type="ECO:0008006" key="4">
    <source>
        <dbReference type="Google" id="ProtNLM"/>
    </source>
</evidence>
<reference evidence="2 3" key="1">
    <citation type="journal article" date="2024" name="Nat. Commun.">
        <title>Phylogenomics reveals the evolutionary origins of lichenization in chlorophyte algae.</title>
        <authorList>
            <person name="Puginier C."/>
            <person name="Libourel C."/>
            <person name="Otte J."/>
            <person name="Skaloud P."/>
            <person name="Haon M."/>
            <person name="Grisel S."/>
            <person name="Petersen M."/>
            <person name="Berrin J.G."/>
            <person name="Delaux P.M."/>
            <person name="Dal Grande F."/>
            <person name="Keller J."/>
        </authorList>
    </citation>
    <scope>NUCLEOTIDE SEQUENCE [LARGE SCALE GENOMIC DNA]</scope>
    <source>
        <strain evidence="2 3">SAG 2043</strain>
    </source>
</reference>
<evidence type="ECO:0000256" key="1">
    <source>
        <dbReference type="SAM" id="MobiDB-lite"/>
    </source>
</evidence>
<dbReference type="EMBL" id="JALJOR010000002">
    <property type="protein sequence ID" value="KAK9824205.1"/>
    <property type="molecule type" value="Genomic_DNA"/>
</dbReference>
<keyword evidence="3" id="KW-1185">Reference proteome</keyword>
<accession>A0AAW1QRW4</accession>
<sequence length="152" mass="17383">MARPTPAEHAHLPVLPEHQRNLSTPWTEEEEGLLVRLVQDEEYRVEVLGTRKVDWELIGRHLGRLNTYRTAARNKYWTLEAGEPRQAAGRQTRGRSFSFAALAISALQQMPDREGTAPEMREIIEVNPAFKSHLDWSTVPGTLHRPRWVGPS</sequence>
<feature type="region of interest" description="Disordered" evidence="1">
    <location>
        <begin position="1"/>
        <end position="23"/>
    </location>
</feature>